<dbReference type="Pfam" id="PF02132">
    <property type="entry name" value="RecR_ZnF"/>
    <property type="match status" value="1"/>
</dbReference>
<dbReference type="SUPFAM" id="SSF111304">
    <property type="entry name" value="Recombination protein RecR"/>
    <property type="match status" value="1"/>
</dbReference>
<dbReference type="InterPro" id="IPR034137">
    <property type="entry name" value="TOPRIM_RecR"/>
</dbReference>
<dbReference type="PANTHER" id="PTHR30446:SF0">
    <property type="entry name" value="RECOMBINATION PROTEIN RECR"/>
    <property type="match status" value="1"/>
</dbReference>
<dbReference type="RefSeq" id="WP_119315485.1">
    <property type="nucleotide sequence ID" value="NZ_QXDL01000104.1"/>
</dbReference>
<dbReference type="InterPro" id="IPR023627">
    <property type="entry name" value="Rcmb_RecR"/>
</dbReference>
<dbReference type="InterPro" id="IPR015967">
    <property type="entry name" value="Rcmb_RecR_Znf"/>
</dbReference>
<feature type="domain" description="Toprim" evidence="8">
    <location>
        <begin position="78"/>
        <end position="180"/>
    </location>
</feature>
<dbReference type="PROSITE" id="PS01300">
    <property type="entry name" value="RECR"/>
    <property type="match status" value="1"/>
</dbReference>
<dbReference type="GO" id="GO:0006310">
    <property type="term" value="P:DNA recombination"/>
    <property type="evidence" value="ECO:0007669"/>
    <property type="project" value="UniProtKB-UniRule"/>
</dbReference>
<evidence type="ECO:0000256" key="3">
    <source>
        <dbReference type="ARBA" id="ARBA00022771"/>
    </source>
</evidence>
<evidence type="ECO:0000256" key="7">
    <source>
        <dbReference type="HAMAP-Rule" id="MF_00017"/>
    </source>
</evidence>
<keyword evidence="4 7" id="KW-0862">Zinc</keyword>
<dbReference type="Gene3D" id="3.40.1360.10">
    <property type="match status" value="1"/>
</dbReference>
<dbReference type="Gene3D" id="1.10.8.420">
    <property type="entry name" value="RecR Domain 1"/>
    <property type="match status" value="1"/>
</dbReference>
<dbReference type="PANTHER" id="PTHR30446">
    <property type="entry name" value="RECOMBINATION PROTEIN RECR"/>
    <property type="match status" value="1"/>
</dbReference>
<dbReference type="InterPro" id="IPR006171">
    <property type="entry name" value="TOPRIM_dom"/>
</dbReference>
<dbReference type="Pfam" id="PF13662">
    <property type="entry name" value="Toprim_4"/>
    <property type="match status" value="1"/>
</dbReference>
<evidence type="ECO:0000256" key="2">
    <source>
        <dbReference type="ARBA" id="ARBA00022763"/>
    </source>
</evidence>
<dbReference type="HAMAP" id="MF_00017">
    <property type="entry name" value="RecR"/>
    <property type="match status" value="1"/>
</dbReference>
<dbReference type="GO" id="GO:0006281">
    <property type="term" value="P:DNA repair"/>
    <property type="evidence" value="ECO:0007669"/>
    <property type="project" value="UniProtKB-UniRule"/>
</dbReference>
<dbReference type="Pfam" id="PF21175">
    <property type="entry name" value="RecR_C"/>
    <property type="match status" value="1"/>
</dbReference>
<name>A0A399EFL7_9DEIN</name>
<dbReference type="SMART" id="SM00493">
    <property type="entry name" value="TOPRIM"/>
    <property type="match status" value="1"/>
</dbReference>
<dbReference type="AlphaFoldDB" id="A0A399EFL7"/>
<keyword evidence="6 7" id="KW-0234">DNA repair</keyword>
<keyword evidence="2 7" id="KW-0227">DNA damage</keyword>
<evidence type="ECO:0000256" key="4">
    <source>
        <dbReference type="ARBA" id="ARBA00022833"/>
    </source>
</evidence>
<comment type="function">
    <text evidence="7">May play a role in DNA repair. It seems to be involved in an RecBC-independent recombinational process of DNA repair. It may act with RecF and RecO.</text>
</comment>
<dbReference type="GO" id="GO:0003677">
    <property type="term" value="F:DNA binding"/>
    <property type="evidence" value="ECO:0007669"/>
    <property type="project" value="UniProtKB-UniRule"/>
</dbReference>
<evidence type="ECO:0000256" key="1">
    <source>
        <dbReference type="ARBA" id="ARBA00022723"/>
    </source>
</evidence>
<protein>
    <recommendedName>
        <fullName evidence="7">Recombination protein RecR</fullName>
    </recommendedName>
</protein>
<proteinExistence type="inferred from homology"/>
<sequence>MRYPERLLKLIRALSGLPGVGPKSAQKLGLHLVQQQDAAKELLQALEAAQSLHTCPVCGNLAEEELCPVCTDPDRDRQTICVVEGINDLMALERSGEYNGLYHVLGGALNPLEGVGPEQLNLASFFKRLNSDSREALGAEVREVILATSMTVEGEATAGYLAEQLAQRGIAATRLAYGLPVGGSLEYADEVTLARALENRRRLAE</sequence>
<evidence type="ECO:0000313" key="9">
    <source>
        <dbReference type="EMBL" id="RIH82955.1"/>
    </source>
</evidence>
<dbReference type="InterPro" id="IPR000093">
    <property type="entry name" value="DNA_Rcmb_RecR"/>
</dbReference>
<evidence type="ECO:0000256" key="6">
    <source>
        <dbReference type="ARBA" id="ARBA00023204"/>
    </source>
</evidence>
<keyword evidence="3 7" id="KW-0863">Zinc-finger</keyword>
<dbReference type="Gene3D" id="3.30.60.80">
    <property type="match status" value="1"/>
</dbReference>
<feature type="zinc finger region" description="C4-type" evidence="7">
    <location>
        <begin position="55"/>
        <end position="70"/>
    </location>
</feature>
<dbReference type="GO" id="GO:0008270">
    <property type="term" value="F:zinc ion binding"/>
    <property type="evidence" value="ECO:0007669"/>
    <property type="project" value="UniProtKB-KW"/>
</dbReference>
<keyword evidence="10" id="KW-1185">Reference proteome</keyword>
<organism evidence="9 10">
    <name type="scientific">Calidithermus terrae</name>
    <dbReference type="NCBI Taxonomy" id="1408545"/>
    <lineage>
        <taxon>Bacteria</taxon>
        <taxon>Thermotogati</taxon>
        <taxon>Deinococcota</taxon>
        <taxon>Deinococci</taxon>
        <taxon>Thermales</taxon>
        <taxon>Thermaceae</taxon>
        <taxon>Calidithermus</taxon>
    </lineage>
</organism>
<evidence type="ECO:0000259" key="8">
    <source>
        <dbReference type="PROSITE" id="PS50880"/>
    </source>
</evidence>
<evidence type="ECO:0000313" key="10">
    <source>
        <dbReference type="Proteomes" id="UP000265715"/>
    </source>
</evidence>
<keyword evidence="5 7" id="KW-0233">DNA recombination</keyword>
<accession>A0A399EFL7</accession>
<dbReference type="PROSITE" id="PS50880">
    <property type="entry name" value="TOPRIM"/>
    <property type="match status" value="1"/>
</dbReference>
<keyword evidence="1 7" id="KW-0479">Metal-binding</keyword>
<comment type="caution">
    <text evidence="9">The sequence shown here is derived from an EMBL/GenBank/DDBJ whole genome shotgun (WGS) entry which is preliminary data.</text>
</comment>
<dbReference type="NCBIfam" id="TIGR00615">
    <property type="entry name" value="recR"/>
    <property type="match status" value="1"/>
</dbReference>
<reference evidence="9 10" key="1">
    <citation type="submission" date="2018-08" db="EMBL/GenBank/DDBJ databases">
        <title>Meiothermus terrae DSM 26712 genome sequencing project.</title>
        <authorList>
            <person name="Da Costa M.S."/>
            <person name="Albuquerque L."/>
            <person name="Raposo P."/>
            <person name="Froufe H.J.C."/>
            <person name="Barroso C.S."/>
            <person name="Egas C."/>
        </authorList>
    </citation>
    <scope>NUCLEOTIDE SEQUENCE [LARGE SCALE GENOMIC DNA]</scope>
    <source>
        <strain evidence="9 10">DSM 26712</strain>
    </source>
</reference>
<dbReference type="OrthoDB" id="9802672at2"/>
<gene>
    <name evidence="7 9" type="primary">recR</name>
    <name evidence="9" type="ORF">Mterra_02465</name>
</gene>
<comment type="similarity">
    <text evidence="7">Belongs to the RecR family.</text>
</comment>
<dbReference type="Pfam" id="PF21176">
    <property type="entry name" value="RecR_HhH"/>
    <property type="match status" value="1"/>
</dbReference>
<evidence type="ECO:0000256" key="5">
    <source>
        <dbReference type="ARBA" id="ARBA00023172"/>
    </source>
</evidence>
<dbReference type="Proteomes" id="UP000265715">
    <property type="component" value="Unassembled WGS sequence"/>
</dbReference>
<dbReference type="Gene3D" id="6.10.250.240">
    <property type="match status" value="1"/>
</dbReference>
<dbReference type="CDD" id="cd01025">
    <property type="entry name" value="TOPRIM_recR"/>
    <property type="match status" value="1"/>
</dbReference>
<dbReference type="EMBL" id="QXDL01000104">
    <property type="protein sequence ID" value="RIH82955.1"/>
    <property type="molecule type" value="Genomic_DNA"/>
</dbReference>